<accession>A0A183ERW3</accession>
<protein>
    <submittedName>
        <fullName evidence="1">BHLH domain-containing protein</fullName>
    </submittedName>
</protein>
<dbReference type="AlphaFoldDB" id="A0A183ERW3"/>
<dbReference type="WBParaSite" id="GPUH_0002373401-mRNA-1">
    <property type="protein sequence ID" value="GPUH_0002373401-mRNA-1"/>
    <property type="gene ID" value="GPUH_0002373401"/>
</dbReference>
<name>A0A183ERW3_9BILA</name>
<proteinExistence type="predicted"/>
<reference evidence="1" key="1">
    <citation type="submission" date="2016-06" db="UniProtKB">
        <authorList>
            <consortium name="WormBaseParasite"/>
        </authorList>
    </citation>
    <scope>IDENTIFICATION</scope>
</reference>
<sequence>LDPVFKRRRLIAETIQRLERKSATSSPETVDSASIALQISSASRNSCNATEARIEVLPANDHRTDGFLSDLMNCSRRGISLIGGQLETVPEETSGSTPTF</sequence>
<organism evidence="1">
    <name type="scientific">Gongylonema pulchrum</name>
    <dbReference type="NCBI Taxonomy" id="637853"/>
    <lineage>
        <taxon>Eukaryota</taxon>
        <taxon>Metazoa</taxon>
        <taxon>Ecdysozoa</taxon>
        <taxon>Nematoda</taxon>
        <taxon>Chromadorea</taxon>
        <taxon>Rhabditida</taxon>
        <taxon>Spirurina</taxon>
        <taxon>Spiruromorpha</taxon>
        <taxon>Spiruroidea</taxon>
        <taxon>Gongylonematidae</taxon>
        <taxon>Gongylonema</taxon>
    </lineage>
</organism>
<evidence type="ECO:0000313" key="1">
    <source>
        <dbReference type="WBParaSite" id="GPUH_0002373401-mRNA-1"/>
    </source>
</evidence>